<feature type="transmembrane region" description="Helical" evidence="1">
    <location>
        <begin position="7"/>
        <end position="26"/>
    </location>
</feature>
<keyword evidence="1" id="KW-0472">Membrane</keyword>
<dbReference type="GO" id="GO:1902201">
    <property type="term" value="P:negative regulation of bacterial-type flagellum-dependent cell motility"/>
    <property type="evidence" value="ECO:0007669"/>
    <property type="project" value="TreeGrafter"/>
</dbReference>
<dbReference type="InterPro" id="IPR000160">
    <property type="entry name" value="GGDEF_dom"/>
</dbReference>
<dbReference type="PANTHER" id="PTHR45138:SF9">
    <property type="entry name" value="DIGUANYLATE CYCLASE DGCM-RELATED"/>
    <property type="match status" value="1"/>
</dbReference>
<dbReference type="Proteomes" id="UP000249522">
    <property type="component" value="Unassembled WGS sequence"/>
</dbReference>
<dbReference type="Gene3D" id="3.30.70.270">
    <property type="match status" value="1"/>
</dbReference>
<evidence type="ECO:0000313" key="4">
    <source>
        <dbReference type="Proteomes" id="UP000249522"/>
    </source>
</evidence>
<reference evidence="3 4" key="1">
    <citation type="submission" date="2018-06" db="EMBL/GenBank/DDBJ databases">
        <title>Paenibacillus imtechensis sp. nov.</title>
        <authorList>
            <person name="Pinnaka A.K."/>
            <person name="Singh H."/>
            <person name="Kaur M."/>
        </authorList>
    </citation>
    <scope>NUCLEOTIDE SEQUENCE [LARGE SCALE GENOMIC DNA]</scope>
    <source>
        <strain evidence="3 4">SMB1</strain>
    </source>
</reference>
<dbReference type="SMART" id="SM00267">
    <property type="entry name" value="GGDEF"/>
    <property type="match status" value="1"/>
</dbReference>
<dbReference type="InterPro" id="IPR043128">
    <property type="entry name" value="Rev_trsase/Diguanyl_cyclase"/>
</dbReference>
<dbReference type="CDD" id="cd01949">
    <property type="entry name" value="GGDEF"/>
    <property type="match status" value="1"/>
</dbReference>
<dbReference type="NCBIfam" id="TIGR00254">
    <property type="entry name" value="GGDEF"/>
    <property type="match status" value="1"/>
</dbReference>
<gene>
    <name evidence="3" type="ORF">DNH61_17065</name>
</gene>
<sequence>MDKKGRIAGILYALASSLVAPALILWMDDRFDTAPKGLMAAAVLLSVSVPAGWYLGLRYDRLERQSCLDELTGVFNRRFIIRTVPVLLRQAADKRKRISVSVIDLNGFKTINDTYGHAAGDQLLCRVSEVLAGIAAKGEIVARWGGDEFIVVCPYGSGSPAATLHRGIEESLHKLSLQSGFKVTAAIGTSVFPEDGESLHELIAAADGRMYRCKRERDGLMHEAQLIRQA</sequence>
<organism evidence="3 4">
    <name type="scientific">Paenibacillus sambharensis</name>
    <dbReference type="NCBI Taxonomy" id="1803190"/>
    <lineage>
        <taxon>Bacteria</taxon>
        <taxon>Bacillati</taxon>
        <taxon>Bacillota</taxon>
        <taxon>Bacilli</taxon>
        <taxon>Bacillales</taxon>
        <taxon>Paenibacillaceae</taxon>
        <taxon>Paenibacillus</taxon>
    </lineage>
</organism>
<dbReference type="PROSITE" id="PS50887">
    <property type="entry name" value="GGDEF"/>
    <property type="match status" value="1"/>
</dbReference>
<dbReference type="Pfam" id="PF00990">
    <property type="entry name" value="GGDEF"/>
    <property type="match status" value="1"/>
</dbReference>
<keyword evidence="4" id="KW-1185">Reference proteome</keyword>
<dbReference type="PANTHER" id="PTHR45138">
    <property type="entry name" value="REGULATORY COMPONENTS OF SENSORY TRANSDUCTION SYSTEM"/>
    <property type="match status" value="1"/>
</dbReference>
<keyword evidence="1" id="KW-1133">Transmembrane helix</keyword>
<proteinExistence type="predicted"/>
<dbReference type="AlphaFoldDB" id="A0A2W1L6T0"/>
<dbReference type="EMBL" id="QKRB01000051">
    <property type="protein sequence ID" value="PZD94663.1"/>
    <property type="molecule type" value="Genomic_DNA"/>
</dbReference>
<evidence type="ECO:0000313" key="3">
    <source>
        <dbReference type="EMBL" id="PZD94663.1"/>
    </source>
</evidence>
<dbReference type="GO" id="GO:0005886">
    <property type="term" value="C:plasma membrane"/>
    <property type="evidence" value="ECO:0007669"/>
    <property type="project" value="TreeGrafter"/>
</dbReference>
<protein>
    <recommendedName>
        <fullName evidence="2">GGDEF domain-containing protein</fullName>
    </recommendedName>
</protein>
<dbReference type="OrthoDB" id="9759607at2"/>
<evidence type="ECO:0000259" key="2">
    <source>
        <dbReference type="PROSITE" id="PS50887"/>
    </source>
</evidence>
<keyword evidence="1" id="KW-0812">Transmembrane</keyword>
<dbReference type="SUPFAM" id="SSF55073">
    <property type="entry name" value="Nucleotide cyclase"/>
    <property type="match status" value="1"/>
</dbReference>
<dbReference type="RefSeq" id="WP_111147884.1">
    <property type="nucleotide sequence ID" value="NZ_QKRB01000051.1"/>
</dbReference>
<feature type="domain" description="GGDEF" evidence="2">
    <location>
        <begin position="96"/>
        <end position="229"/>
    </location>
</feature>
<evidence type="ECO:0000256" key="1">
    <source>
        <dbReference type="SAM" id="Phobius"/>
    </source>
</evidence>
<accession>A0A2W1L6T0</accession>
<dbReference type="InterPro" id="IPR029787">
    <property type="entry name" value="Nucleotide_cyclase"/>
</dbReference>
<dbReference type="InterPro" id="IPR050469">
    <property type="entry name" value="Diguanylate_Cyclase"/>
</dbReference>
<comment type="caution">
    <text evidence="3">The sequence shown here is derived from an EMBL/GenBank/DDBJ whole genome shotgun (WGS) entry which is preliminary data.</text>
</comment>
<dbReference type="GO" id="GO:0043709">
    <property type="term" value="P:cell adhesion involved in single-species biofilm formation"/>
    <property type="evidence" value="ECO:0007669"/>
    <property type="project" value="TreeGrafter"/>
</dbReference>
<name>A0A2W1L6T0_9BACL</name>
<dbReference type="GO" id="GO:0052621">
    <property type="term" value="F:diguanylate cyclase activity"/>
    <property type="evidence" value="ECO:0007669"/>
    <property type="project" value="TreeGrafter"/>
</dbReference>
<feature type="transmembrane region" description="Helical" evidence="1">
    <location>
        <begin position="38"/>
        <end position="56"/>
    </location>
</feature>